<evidence type="ECO:0000313" key="5">
    <source>
        <dbReference type="EMBL" id="CAD7251764.1"/>
    </source>
</evidence>
<feature type="domain" description="Kringle" evidence="4">
    <location>
        <begin position="426"/>
        <end position="502"/>
    </location>
</feature>
<reference evidence="5" key="1">
    <citation type="submission" date="2020-11" db="EMBL/GenBank/DDBJ databases">
        <authorList>
            <person name="Tran Van P."/>
        </authorList>
    </citation>
    <scope>NUCLEOTIDE SEQUENCE</scope>
</reference>
<feature type="domain" description="Kringle" evidence="4">
    <location>
        <begin position="323"/>
        <end position="412"/>
    </location>
</feature>
<dbReference type="SUPFAM" id="SSF57440">
    <property type="entry name" value="Kringle-like"/>
    <property type="match status" value="5"/>
</dbReference>
<dbReference type="Proteomes" id="UP000677054">
    <property type="component" value="Unassembled WGS sequence"/>
</dbReference>
<organism evidence="5">
    <name type="scientific">Darwinula stevensoni</name>
    <dbReference type="NCBI Taxonomy" id="69355"/>
    <lineage>
        <taxon>Eukaryota</taxon>
        <taxon>Metazoa</taxon>
        <taxon>Ecdysozoa</taxon>
        <taxon>Arthropoda</taxon>
        <taxon>Crustacea</taxon>
        <taxon>Oligostraca</taxon>
        <taxon>Ostracoda</taxon>
        <taxon>Podocopa</taxon>
        <taxon>Podocopida</taxon>
        <taxon>Darwinulocopina</taxon>
        <taxon>Darwinuloidea</taxon>
        <taxon>Darwinulidae</taxon>
        <taxon>Darwinula</taxon>
    </lineage>
</organism>
<evidence type="ECO:0000313" key="6">
    <source>
        <dbReference type="Proteomes" id="UP000677054"/>
    </source>
</evidence>
<dbReference type="PANTHER" id="PTHR24261">
    <property type="entry name" value="PLASMINOGEN-RELATED"/>
    <property type="match status" value="1"/>
</dbReference>
<dbReference type="EMBL" id="CAJPEV010003808">
    <property type="protein sequence ID" value="CAG0900576.1"/>
    <property type="molecule type" value="Genomic_DNA"/>
</dbReference>
<dbReference type="PROSITE" id="PS00021">
    <property type="entry name" value="KRINGLE_1"/>
    <property type="match status" value="4"/>
</dbReference>
<feature type="domain" description="Kringle" evidence="4">
    <location>
        <begin position="112"/>
        <end position="202"/>
    </location>
</feature>
<evidence type="ECO:0000256" key="3">
    <source>
        <dbReference type="PROSITE-ProRule" id="PRU00121"/>
    </source>
</evidence>
<dbReference type="EMBL" id="LR903325">
    <property type="protein sequence ID" value="CAD7251764.1"/>
    <property type="molecule type" value="Genomic_DNA"/>
</dbReference>
<dbReference type="InterPro" id="IPR013806">
    <property type="entry name" value="Kringle-like"/>
</dbReference>
<dbReference type="PRINTS" id="PR00018">
    <property type="entry name" value="KRINGLE"/>
</dbReference>
<dbReference type="InterPro" id="IPR038178">
    <property type="entry name" value="Kringle_sf"/>
</dbReference>
<dbReference type="OrthoDB" id="10005095at2759"/>
<feature type="domain" description="Kringle" evidence="4">
    <location>
        <begin position="215"/>
        <end position="297"/>
    </location>
</feature>
<dbReference type="InterPro" id="IPR000001">
    <property type="entry name" value="Kringle"/>
</dbReference>
<dbReference type="AlphaFoldDB" id="A0A7R9ACP7"/>
<name>A0A7R9ACP7_9CRUS</name>
<evidence type="ECO:0000256" key="1">
    <source>
        <dbReference type="ARBA" id="ARBA00022572"/>
    </source>
</evidence>
<dbReference type="CDD" id="cd00108">
    <property type="entry name" value="KR"/>
    <property type="match status" value="1"/>
</dbReference>
<dbReference type="PROSITE" id="PS50070">
    <property type="entry name" value="KRINGLE_2"/>
    <property type="match status" value="5"/>
</dbReference>
<accession>A0A7R9ACP7</accession>
<dbReference type="Gene3D" id="2.40.20.10">
    <property type="entry name" value="Plasminogen Kringle 4"/>
    <property type="match status" value="5"/>
</dbReference>
<keyword evidence="1 3" id="KW-0420">Kringle</keyword>
<comment type="caution">
    <text evidence="3">Lacks conserved residue(s) required for the propagation of feature annotation.</text>
</comment>
<evidence type="ECO:0000259" key="4">
    <source>
        <dbReference type="PROSITE" id="PS50070"/>
    </source>
</evidence>
<gene>
    <name evidence="5" type="ORF">DSTB1V02_LOCUS11526</name>
</gene>
<keyword evidence="6" id="KW-1185">Reference proteome</keyword>
<keyword evidence="2 3" id="KW-1015">Disulfide bond</keyword>
<dbReference type="SMART" id="SM00130">
    <property type="entry name" value="KR"/>
    <property type="match status" value="5"/>
</dbReference>
<feature type="domain" description="Kringle" evidence="4">
    <location>
        <begin position="528"/>
        <end position="608"/>
    </location>
</feature>
<dbReference type="InterPro" id="IPR018056">
    <property type="entry name" value="Kringle_CS"/>
</dbReference>
<dbReference type="PANTHER" id="PTHR24261:SF7">
    <property type="entry name" value="KRINGLE DOMAIN-CONTAINING PROTEIN"/>
    <property type="match status" value="1"/>
</dbReference>
<dbReference type="InterPro" id="IPR050759">
    <property type="entry name" value="Serine_protease_kringle"/>
</dbReference>
<feature type="disulfide bond" evidence="3">
    <location>
        <begin position="580"/>
        <end position="603"/>
    </location>
</feature>
<evidence type="ECO:0000256" key="2">
    <source>
        <dbReference type="ARBA" id="ARBA00023157"/>
    </source>
</evidence>
<dbReference type="Pfam" id="PF00051">
    <property type="entry name" value="Kringle"/>
    <property type="match status" value="5"/>
</dbReference>
<sequence length="612" mass="70494">MTFHTSLVVLCLTPYPSIENAEEAFEGGTGENPIQPGGKVTFTCKHPRGFSDGSKTHEAACSLAEPDAWCTTFVKEETALLCPPPRKHVSKTKREKEEVGKVMYPDCLLTVKGKEYMGRVNVTETGKSCLRWDAPELRKIYDADPIYKFDAYPGLLYEEFFLNLNPASHENFCRNPTTKDRPWCFVDDDGEIHSEYCRIPLCDDKRAPECKLTQKGGEYMGVKNITISGFPCNSWLDPKNQEYERIQENKRLTFSDPLTTTHNYCRNPNGSPGGPWCSIKDTGGSGMQYEYCDVPFCALEAVEREYGDEAPRMYPECRMTEMGKEYIGSENQTESGRNCLFWREFRKIDLNFISSHLSIEDRYTGSSELTKIFRHVLEMQDGNFCRNLALKERPWCFVSYDFSWEYCNIPLCRGSRVPLECKITHDGTEYAGSINVTAEGEKCIPWLAMTPNRNSALQYLLWFPDFGLDSRHNYCRNIHKIYDGPWCKTKQNMISSCKIPFCSEEDKKPTSEEKSATGNLECRQTETGTEYVGTMRKTETRKNCLRWDSQPYGKLDDFNPALTYEEHFQRNDPSTEENFCRNPTSKERPWCFVDDAEKKWEFCDIPLCSNHP</sequence>
<protein>
    <recommendedName>
        <fullName evidence="4">Kringle domain-containing protein</fullName>
    </recommendedName>
</protein>
<proteinExistence type="predicted"/>